<feature type="compositionally biased region" description="Low complexity" evidence="3">
    <location>
        <begin position="285"/>
        <end position="301"/>
    </location>
</feature>
<dbReference type="GO" id="GO:0045881">
    <property type="term" value="P:positive regulation of sporulation resulting in formation of a cellular spore"/>
    <property type="evidence" value="ECO:0007669"/>
    <property type="project" value="TreeGrafter"/>
</dbReference>
<dbReference type="PANTHER" id="PTHR33375:SF1">
    <property type="entry name" value="CHROMOSOME-PARTITIONING PROTEIN PARB-RELATED"/>
    <property type="match status" value="1"/>
</dbReference>
<evidence type="ECO:0000313" key="6">
    <source>
        <dbReference type="Proteomes" id="UP000632849"/>
    </source>
</evidence>
<organism evidence="5 6">
    <name type="scientific">Streptomyces filamentosus</name>
    <name type="common">Streptomyces roseosporus</name>
    <dbReference type="NCBI Taxonomy" id="67294"/>
    <lineage>
        <taxon>Bacteria</taxon>
        <taxon>Bacillati</taxon>
        <taxon>Actinomycetota</taxon>
        <taxon>Actinomycetes</taxon>
        <taxon>Kitasatosporales</taxon>
        <taxon>Streptomycetaceae</taxon>
        <taxon>Streptomyces</taxon>
    </lineage>
</organism>
<evidence type="ECO:0000256" key="2">
    <source>
        <dbReference type="ARBA" id="ARBA00022829"/>
    </source>
</evidence>
<comment type="similarity">
    <text evidence="1">Belongs to the ParB family.</text>
</comment>
<dbReference type="GO" id="GO:0007059">
    <property type="term" value="P:chromosome segregation"/>
    <property type="evidence" value="ECO:0007669"/>
    <property type="project" value="UniProtKB-KW"/>
</dbReference>
<proteinExistence type="inferred from homology"/>
<reference evidence="5" key="2">
    <citation type="submission" date="2020-09" db="EMBL/GenBank/DDBJ databases">
        <authorList>
            <person name="Sun Q."/>
            <person name="Ohkuma M."/>
        </authorList>
    </citation>
    <scope>NUCLEOTIDE SEQUENCE</scope>
    <source>
        <strain evidence="5">JCM 4122</strain>
    </source>
</reference>
<keyword evidence="6" id="KW-1185">Reference proteome</keyword>
<feature type="domain" description="ParB-like N-terminal" evidence="4">
    <location>
        <begin position="41"/>
        <end position="147"/>
    </location>
</feature>
<dbReference type="InterPro" id="IPR004437">
    <property type="entry name" value="ParB/RepB/Spo0J"/>
</dbReference>
<dbReference type="SUPFAM" id="SSF110849">
    <property type="entry name" value="ParB/Sulfiredoxin"/>
    <property type="match status" value="1"/>
</dbReference>
<dbReference type="Pfam" id="PF17762">
    <property type="entry name" value="HTH_ParB"/>
    <property type="match status" value="1"/>
</dbReference>
<protein>
    <recommendedName>
        <fullName evidence="4">ParB-like N-terminal domain-containing protein</fullName>
    </recommendedName>
</protein>
<dbReference type="FunFam" id="1.10.10.2830:FF:000001">
    <property type="entry name" value="Chromosome partitioning protein ParB"/>
    <property type="match status" value="1"/>
</dbReference>
<comment type="caution">
    <text evidence="5">The sequence shown here is derived from an EMBL/GenBank/DDBJ whole genome shotgun (WGS) entry which is preliminary data.</text>
</comment>
<reference evidence="5" key="1">
    <citation type="journal article" date="2014" name="Int. J. Syst. Evol. Microbiol.">
        <title>Complete genome sequence of Corynebacterium casei LMG S-19264T (=DSM 44701T), isolated from a smear-ripened cheese.</title>
        <authorList>
            <consortium name="US DOE Joint Genome Institute (JGI-PGF)"/>
            <person name="Walter F."/>
            <person name="Albersmeier A."/>
            <person name="Kalinowski J."/>
            <person name="Ruckert C."/>
        </authorList>
    </citation>
    <scope>NUCLEOTIDE SEQUENCE</scope>
    <source>
        <strain evidence="5">JCM 4122</strain>
    </source>
</reference>
<feature type="region of interest" description="Disordered" evidence="3">
    <location>
        <begin position="220"/>
        <end position="312"/>
    </location>
</feature>
<dbReference type="GO" id="GO:0003677">
    <property type="term" value="F:DNA binding"/>
    <property type="evidence" value="ECO:0007669"/>
    <property type="project" value="InterPro"/>
</dbReference>
<dbReference type="InterPro" id="IPR041468">
    <property type="entry name" value="HTH_ParB/Spo0J"/>
</dbReference>
<evidence type="ECO:0000259" key="4">
    <source>
        <dbReference type="SMART" id="SM00470"/>
    </source>
</evidence>
<dbReference type="Gene3D" id="3.90.1530.30">
    <property type="match status" value="1"/>
</dbReference>
<dbReference type="Pfam" id="PF02195">
    <property type="entry name" value="ParB_N"/>
    <property type="match status" value="1"/>
</dbReference>
<evidence type="ECO:0000256" key="1">
    <source>
        <dbReference type="ARBA" id="ARBA00006295"/>
    </source>
</evidence>
<accession>A0A919EP51</accession>
<feature type="compositionally biased region" description="Basic and acidic residues" evidence="3">
    <location>
        <begin position="223"/>
        <end position="249"/>
    </location>
</feature>
<evidence type="ECO:0000313" key="5">
    <source>
        <dbReference type="EMBL" id="GHG04419.1"/>
    </source>
</evidence>
<dbReference type="Gene3D" id="1.10.10.2830">
    <property type="match status" value="1"/>
</dbReference>
<keyword evidence="2" id="KW-0159">Chromosome partition</keyword>
<dbReference type="NCBIfam" id="TIGR00180">
    <property type="entry name" value="parB_part"/>
    <property type="match status" value="1"/>
</dbReference>
<dbReference type="PANTHER" id="PTHR33375">
    <property type="entry name" value="CHROMOSOME-PARTITIONING PROTEIN PARB-RELATED"/>
    <property type="match status" value="1"/>
</dbReference>
<gene>
    <name evidence="5" type="ORF">GCM10017667_38660</name>
</gene>
<dbReference type="InterPro" id="IPR036086">
    <property type="entry name" value="ParB/Sulfiredoxin_sf"/>
</dbReference>
<dbReference type="SMART" id="SM00470">
    <property type="entry name" value="ParB"/>
    <property type="match status" value="1"/>
</dbReference>
<sequence length="385" mass="40954">MSKAKNLGAGASFVQARPISARRAAIGAATAAPTEGVPDPVELALHLISQNPDNPREELRDLQGLADSIREIGLVNSITVATLDSYLAERPDRAGDVDEGARYIVVDGHRRLEAARLAGATTIRVSVNNDLVATDEALLEAAFVANVHRDDMNPIEQAHALRKLVAFYGSQNKAAKRLGIAQSTISSKLSILDLDLELQADLVEGRRTIEHVRNLSKLPPAEQRVKADARAEAAERKAAVKRDLSRRDNPSAPSPNDRVDEVPAPRSESSNPAMPEAQNLEPEFSSAVAPPSGGVAAATAPEDVQSDPLAPLVPQSLLDDGAALMDLAFDALAPGQRSAFIQRYFKRSTGVSAVVEDLRAGLGFPARASLAHILEQVAAGLREDK</sequence>
<dbReference type="Proteomes" id="UP000632849">
    <property type="component" value="Unassembled WGS sequence"/>
</dbReference>
<dbReference type="InterPro" id="IPR050336">
    <property type="entry name" value="Chromosome_partition/occlusion"/>
</dbReference>
<name>A0A919EP51_STRFL</name>
<dbReference type="GO" id="GO:0005694">
    <property type="term" value="C:chromosome"/>
    <property type="evidence" value="ECO:0007669"/>
    <property type="project" value="TreeGrafter"/>
</dbReference>
<dbReference type="RefSeq" id="WP_190042345.1">
    <property type="nucleotide sequence ID" value="NZ_BNBE01000002.1"/>
</dbReference>
<dbReference type="InterPro" id="IPR003115">
    <property type="entry name" value="ParB_N"/>
</dbReference>
<dbReference type="SUPFAM" id="SSF109709">
    <property type="entry name" value="KorB DNA-binding domain-like"/>
    <property type="match status" value="1"/>
</dbReference>
<evidence type="ECO:0000256" key="3">
    <source>
        <dbReference type="SAM" id="MobiDB-lite"/>
    </source>
</evidence>
<dbReference type="AlphaFoldDB" id="A0A919EP51"/>
<dbReference type="EMBL" id="BNBE01000002">
    <property type="protein sequence ID" value="GHG04419.1"/>
    <property type="molecule type" value="Genomic_DNA"/>
</dbReference>